<organism evidence="8 9">
    <name type="scientific">Paralysiella testudinis</name>
    <dbReference type="NCBI Taxonomy" id="2809020"/>
    <lineage>
        <taxon>Bacteria</taxon>
        <taxon>Pseudomonadati</taxon>
        <taxon>Pseudomonadota</taxon>
        <taxon>Betaproteobacteria</taxon>
        <taxon>Neisseriales</taxon>
        <taxon>Neisseriaceae</taxon>
        <taxon>Paralysiella</taxon>
    </lineage>
</organism>
<evidence type="ECO:0000256" key="4">
    <source>
        <dbReference type="ARBA" id="ARBA00023098"/>
    </source>
</evidence>
<dbReference type="PANTHER" id="PTHR10434">
    <property type="entry name" value="1-ACYL-SN-GLYCEROL-3-PHOSPHATE ACYLTRANSFERASE"/>
    <property type="match status" value="1"/>
</dbReference>
<name>A0A892ZMH1_9NEIS</name>
<dbReference type="SUPFAM" id="SSF69593">
    <property type="entry name" value="Glycerol-3-phosphate (1)-acyltransferase"/>
    <property type="match status" value="1"/>
</dbReference>
<protein>
    <submittedName>
        <fullName evidence="8">1-acyl-sn-glycerol-3-phosphate acyltransferase</fullName>
    </submittedName>
</protein>
<keyword evidence="9" id="KW-1185">Reference proteome</keyword>
<keyword evidence="5 8" id="KW-0012">Acyltransferase</keyword>
<evidence type="ECO:0000256" key="5">
    <source>
        <dbReference type="ARBA" id="ARBA00023315"/>
    </source>
</evidence>
<dbReference type="KEGG" id="ptes:JQU52_06230"/>
<evidence type="ECO:0000313" key="8">
    <source>
        <dbReference type="EMBL" id="QRQ82967.1"/>
    </source>
</evidence>
<dbReference type="SMART" id="SM00563">
    <property type="entry name" value="PlsC"/>
    <property type="match status" value="1"/>
</dbReference>
<dbReference type="EMBL" id="CP069798">
    <property type="protein sequence ID" value="QRQ82967.1"/>
    <property type="molecule type" value="Genomic_DNA"/>
</dbReference>
<dbReference type="CDD" id="cd07989">
    <property type="entry name" value="LPLAT_AGPAT-like"/>
    <property type="match status" value="1"/>
</dbReference>
<keyword evidence="3" id="KW-0808">Transferase</keyword>
<dbReference type="RefSeq" id="WP_230340264.1">
    <property type="nucleotide sequence ID" value="NZ_CP069798.1"/>
</dbReference>
<dbReference type="PANTHER" id="PTHR10434:SF64">
    <property type="entry name" value="1-ACYL-SN-GLYCEROL-3-PHOSPHATE ACYLTRANSFERASE-RELATED"/>
    <property type="match status" value="1"/>
</dbReference>
<keyword evidence="4" id="KW-0443">Lipid metabolism</keyword>
<dbReference type="AlphaFoldDB" id="A0A892ZMH1"/>
<evidence type="ECO:0000256" key="1">
    <source>
        <dbReference type="ARBA" id="ARBA00005189"/>
    </source>
</evidence>
<accession>A0A892ZMH1</accession>
<dbReference type="GO" id="GO:0003841">
    <property type="term" value="F:1-acylglycerol-3-phosphate O-acyltransferase activity"/>
    <property type="evidence" value="ECO:0007669"/>
    <property type="project" value="TreeGrafter"/>
</dbReference>
<feature type="domain" description="Phospholipid/glycerol acyltransferase" evidence="7">
    <location>
        <begin position="72"/>
        <end position="184"/>
    </location>
</feature>
<evidence type="ECO:0000259" key="7">
    <source>
        <dbReference type="SMART" id="SM00563"/>
    </source>
</evidence>
<feature type="transmembrane region" description="Helical" evidence="6">
    <location>
        <begin position="12"/>
        <end position="30"/>
    </location>
</feature>
<keyword evidence="6" id="KW-0812">Transmembrane</keyword>
<keyword evidence="6" id="KW-0472">Membrane</keyword>
<dbReference type="Pfam" id="PF01553">
    <property type="entry name" value="Acyltransferase"/>
    <property type="match status" value="1"/>
</dbReference>
<dbReference type="GO" id="GO:0006654">
    <property type="term" value="P:phosphatidic acid biosynthetic process"/>
    <property type="evidence" value="ECO:0007669"/>
    <property type="project" value="TreeGrafter"/>
</dbReference>
<evidence type="ECO:0000313" key="9">
    <source>
        <dbReference type="Proteomes" id="UP000653156"/>
    </source>
</evidence>
<evidence type="ECO:0000256" key="6">
    <source>
        <dbReference type="SAM" id="Phobius"/>
    </source>
</evidence>
<proteinExistence type="predicted"/>
<sequence length="270" mass="30212">MQANKWLLCWRLGRVGVHLLYGCAQILLFFGRASRTQRQAIIGRWSRQLLHICGMRLTVLPQDMAVDSTGGRMLVANHISWLDIFAINAVVPMRFVAKEDILGWPLIGWLVARADTVFIRRSCRASALAVADTVAQVLREGDRVAVFPEGTTTDGASIKPFKSSLFQAAVNAQATVQPLALRYPLPQGGRNPASAYYDDITLWQSLCAVLQQPQSQVEVHFLNPINTHGLNRQQVCQQAQMQIADFLAQYRIIEGVNAETWRELSLYDAH</sequence>
<gene>
    <name evidence="8" type="ORF">JQU52_06230</name>
</gene>
<comment type="pathway">
    <text evidence="1">Lipid metabolism.</text>
</comment>
<dbReference type="InterPro" id="IPR002123">
    <property type="entry name" value="Plipid/glycerol_acylTrfase"/>
</dbReference>
<keyword evidence="2" id="KW-0444">Lipid biosynthesis</keyword>
<dbReference type="Proteomes" id="UP000653156">
    <property type="component" value="Chromosome"/>
</dbReference>
<evidence type="ECO:0000256" key="2">
    <source>
        <dbReference type="ARBA" id="ARBA00022516"/>
    </source>
</evidence>
<evidence type="ECO:0000256" key="3">
    <source>
        <dbReference type="ARBA" id="ARBA00022679"/>
    </source>
</evidence>
<keyword evidence="6" id="KW-1133">Transmembrane helix</keyword>
<reference evidence="8" key="1">
    <citation type="submission" date="2021-02" db="EMBL/GenBank/DDBJ databases">
        <title>Neisseriaceae sp. 26B isolated from the cloaca of a Common Toad-headed Turtle (Mesoclemmys nasuta).</title>
        <authorList>
            <person name="Spergser J."/>
            <person name="Busse H.-J."/>
        </authorList>
    </citation>
    <scope>NUCLEOTIDE SEQUENCE</scope>
    <source>
        <strain evidence="8">26B</strain>
    </source>
</reference>